<dbReference type="PANTHER" id="PTHR32294:SF0">
    <property type="entry name" value="DNA POLYMERASE III SUBUNIT ALPHA"/>
    <property type="match status" value="1"/>
</dbReference>
<evidence type="ECO:0000313" key="8">
    <source>
        <dbReference type="EMBL" id="OGY96543.1"/>
    </source>
</evidence>
<dbReference type="InterPro" id="IPR041931">
    <property type="entry name" value="DNA_pol3_alpha_thumb_dom"/>
</dbReference>
<evidence type="ECO:0000256" key="1">
    <source>
        <dbReference type="ARBA" id="ARBA00012417"/>
    </source>
</evidence>
<organism evidence="8 9">
    <name type="scientific">Candidatus Liptonbacteria bacterium GWC1_60_9</name>
    <dbReference type="NCBI Taxonomy" id="1798645"/>
    <lineage>
        <taxon>Bacteria</taxon>
        <taxon>Candidatus Liptoniibacteriota</taxon>
    </lineage>
</organism>
<dbReference type="NCBIfam" id="NF005298">
    <property type="entry name" value="PRK06826.1"/>
    <property type="match status" value="1"/>
</dbReference>
<evidence type="ECO:0000256" key="3">
    <source>
        <dbReference type="ARBA" id="ARBA00022695"/>
    </source>
</evidence>
<dbReference type="Proteomes" id="UP000176349">
    <property type="component" value="Unassembled WGS sequence"/>
</dbReference>
<proteinExistence type="predicted"/>
<dbReference type="InterPro" id="IPR016195">
    <property type="entry name" value="Pol/histidinol_Pase-like"/>
</dbReference>
<dbReference type="GO" id="GO:0008408">
    <property type="term" value="F:3'-5' exonuclease activity"/>
    <property type="evidence" value="ECO:0007669"/>
    <property type="project" value="InterPro"/>
</dbReference>
<dbReference type="Pfam" id="PF02811">
    <property type="entry name" value="PHP"/>
    <property type="match status" value="1"/>
</dbReference>
<dbReference type="Gene3D" id="1.10.150.870">
    <property type="match status" value="1"/>
</dbReference>
<evidence type="ECO:0000256" key="5">
    <source>
        <dbReference type="ARBA" id="ARBA00022932"/>
    </source>
</evidence>
<dbReference type="CDD" id="cd04485">
    <property type="entry name" value="DnaE_OBF"/>
    <property type="match status" value="1"/>
</dbReference>
<dbReference type="NCBIfam" id="TIGR00594">
    <property type="entry name" value="polc"/>
    <property type="match status" value="1"/>
</dbReference>
<evidence type="ECO:0000259" key="7">
    <source>
        <dbReference type="SMART" id="SM00481"/>
    </source>
</evidence>
<dbReference type="Pfam" id="PF17657">
    <property type="entry name" value="DNA_pol3_finger"/>
    <property type="match status" value="1"/>
</dbReference>
<dbReference type="SMART" id="SM00481">
    <property type="entry name" value="POLIIIAc"/>
    <property type="match status" value="1"/>
</dbReference>
<dbReference type="InterPro" id="IPR004805">
    <property type="entry name" value="DnaE2/DnaE/PolC"/>
</dbReference>
<dbReference type="InterPro" id="IPR011708">
    <property type="entry name" value="DNA_pol3_alpha_NTPase_dom"/>
</dbReference>
<keyword evidence="3" id="KW-0548">Nucleotidyltransferase</keyword>
<dbReference type="InterPro" id="IPR029460">
    <property type="entry name" value="DNAPol_HHH"/>
</dbReference>
<keyword evidence="4" id="KW-0235">DNA replication</keyword>
<name>A0A1G2C565_9BACT</name>
<comment type="catalytic activity">
    <reaction evidence="6">
        <text>DNA(n) + a 2'-deoxyribonucleoside 5'-triphosphate = DNA(n+1) + diphosphate</text>
        <dbReference type="Rhea" id="RHEA:22508"/>
        <dbReference type="Rhea" id="RHEA-COMP:17339"/>
        <dbReference type="Rhea" id="RHEA-COMP:17340"/>
        <dbReference type="ChEBI" id="CHEBI:33019"/>
        <dbReference type="ChEBI" id="CHEBI:61560"/>
        <dbReference type="ChEBI" id="CHEBI:173112"/>
        <dbReference type="EC" id="2.7.7.7"/>
    </reaction>
</comment>
<dbReference type="PANTHER" id="PTHR32294">
    <property type="entry name" value="DNA POLYMERASE III SUBUNIT ALPHA"/>
    <property type="match status" value="1"/>
</dbReference>
<dbReference type="Pfam" id="PF14579">
    <property type="entry name" value="HHH_6"/>
    <property type="match status" value="1"/>
</dbReference>
<dbReference type="AlphaFoldDB" id="A0A1G2C565"/>
<reference evidence="8 9" key="1">
    <citation type="journal article" date="2016" name="Nat. Commun.">
        <title>Thousands of microbial genomes shed light on interconnected biogeochemical processes in an aquifer system.</title>
        <authorList>
            <person name="Anantharaman K."/>
            <person name="Brown C.T."/>
            <person name="Hug L.A."/>
            <person name="Sharon I."/>
            <person name="Castelle C.J."/>
            <person name="Probst A.J."/>
            <person name="Thomas B.C."/>
            <person name="Singh A."/>
            <person name="Wilkins M.J."/>
            <person name="Karaoz U."/>
            <person name="Brodie E.L."/>
            <person name="Williams K.H."/>
            <person name="Hubbard S.S."/>
            <person name="Banfield J.F."/>
        </authorList>
    </citation>
    <scope>NUCLEOTIDE SEQUENCE [LARGE SCALE GENOMIC DNA]</scope>
</reference>
<sequence>MRFVHLHTHSHYSLLDGLAKIDELVARTKELGMDALALTDHGNLYGAIEFYKKAKKAGIKPILGVEAYLAPGARGDRGEAGAKTGLPTGKAGRLPYYHLVLLAKDNTGWKNLLRLVTRANLEGFYYKPRMDKEILREHHEGLIALSACLTGEIPRLLAQHKMEEAETALREYQDIFGTENFFLEIGTHPNIPDTVPVREALIRLAQKTGAPLVATQDIHYAKHEDAEYHDILLAVQTGTQLSDGDRLTLKDDDFSLQGPEHMAKLFADVPEAIEHTAKIAERCNVELPLGQIHLPSFPLPADRTPMQHLRALAEDRLPSRYPERGNEVLDRIEYELGVIEKTGFADYFLIVQDFIQWAKSHGIIVGPGRGSAAGSIISYILGITDIDPLKYDLLFERFLNPDRVQMPDIDVDFADTRRDEVLAYVKEKYGEDRVAQIITFGTMAARAAIRDAGRALGIPLALCDRLAKLVPVTVNAKLEDAMRIIPELAGQYQADPDARRVLDAARHLEGVARHASVHACGVVISKEPLIEHVALQKSPQDEHAIITQFEMHAIEDLGLLKMDFLGLKNLSIIEHAVSLIRDTRGEEIDVSRLPLDDKKTYALLEAGETTGVFQFESSGMRRYLKELRPSELEDLIAMVALYRPGPMELIPSYILRKHGQERVSYLHPKLEPILKNTYGVGVYQEQMMRIARDLAGFTLAEADTLRKAIGKKIKSLLDEQQGKLIQGMVKNGIDQRTAEAIWELFPPFARYGFNRSHAACYAMVGYQTAYLRVHYPVEFMAALLNADTDDIDRISFLMGEARRFGIEILPPDINRSATYFAPDGNAIRFGLLAVKNVGIHVVEAVSMDRARSGPFRDLADLLHRIQHKDMNKRSLECLIKCGALDSLGVERATALANIDELLAFANRAKRARNETQNSLFGAPQPRLSALALAPASEATSKEKLQWEKELLGLYVSDHPLNQHAARIQSVRARPIKEALTEKSERTRFAVAGIISAVKKITTKTGQPMLFAKIEDASGTTEVIAFSDILARVPDVWKENNAIIMGCRMSLRNGEPKLICENAQEL</sequence>
<protein>
    <recommendedName>
        <fullName evidence="1">DNA-directed DNA polymerase</fullName>
        <ecNumber evidence="1">2.7.7.7</ecNumber>
    </recommendedName>
</protein>
<dbReference type="InterPro" id="IPR040982">
    <property type="entry name" value="DNA_pol3_finger"/>
</dbReference>
<dbReference type="GO" id="GO:0006260">
    <property type="term" value="P:DNA replication"/>
    <property type="evidence" value="ECO:0007669"/>
    <property type="project" value="UniProtKB-KW"/>
</dbReference>
<feature type="domain" description="Polymerase/histidinol phosphatase N-terminal" evidence="7">
    <location>
        <begin position="4"/>
        <end position="71"/>
    </location>
</feature>
<dbReference type="Gene3D" id="1.10.10.1600">
    <property type="entry name" value="Bacterial DNA polymerase III alpha subunit, thumb domain"/>
    <property type="match status" value="1"/>
</dbReference>
<gene>
    <name evidence="8" type="ORF">A2128_01965</name>
</gene>
<dbReference type="EC" id="2.7.7.7" evidence="1"/>
<dbReference type="InterPro" id="IPR003141">
    <property type="entry name" value="Pol/His_phosphatase_N"/>
</dbReference>
<evidence type="ECO:0000256" key="6">
    <source>
        <dbReference type="ARBA" id="ARBA00049244"/>
    </source>
</evidence>
<accession>A0A1G2C565</accession>
<keyword evidence="5" id="KW-0239">DNA-directed DNA polymerase</keyword>
<dbReference type="SUPFAM" id="SSF89550">
    <property type="entry name" value="PHP domain-like"/>
    <property type="match status" value="1"/>
</dbReference>
<evidence type="ECO:0000256" key="2">
    <source>
        <dbReference type="ARBA" id="ARBA00022679"/>
    </source>
</evidence>
<evidence type="ECO:0000256" key="4">
    <source>
        <dbReference type="ARBA" id="ARBA00022705"/>
    </source>
</evidence>
<comment type="caution">
    <text evidence="8">The sequence shown here is derived from an EMBL/GenBank/DDBJ whole genome shotgun (WGS) entry which is preliminary data.</text>
</comment>
<dbReference type="Pfam" id="PF07733">
    <property type="entry name" value="DNA_pol3_alpha"/>
    <property type="match status" value="1"/>
</dbReference>
<dbReference type="Gene3D" id="3.20.20.140">
    <property type="entry name" value="Metal-dependent hydrolases"/>
    <property type="match status" value="1"/>
</dbReference>
<evidence type="ECO:0000313" key="9">
    <source>
        <dbReference type="Proteomes" id="UP000176349"/>
    </source>
</evidence>
<keyword evidence="2" id="KW-0808">Transferase</keyword>
<dbReference type="NCBIfam" id="NF004226">
    <property type="entry name" value="PRK05673.1"/>
    <property type="match status" value="1"/>
</dbReference>
<dbReference type="InterPro" id="IPR004013">
    <property type="entry name" value="PHP_dom"/>
</dbReference>
<dbReference type="EMBL" id="MHKV01000042">
    <property type="protein sequence ID" value="OGY96543.1"/>
    <property type="molecule type" value="Genomic_DNA"/>
</dbReference>
<dbReference type="CDD" id="cd12113">
    <property type="entry name" value="PHP_PolIIIA_DnaE3"/>
    <property type="match status" value="1"/>
</dbReference>
<dbReference type="GO" id="GO:0003887">
    <property type="term" value="F:DNA-directed DNA polymerase activity"/>
    <property type="evidence" value="ECO:0007669"/>
    <property type="project" value="UniProtKB-KW"/>
</dbReference>